<evidence type="ECO:0000256" key="1">
    <source>
        <dbReference type="SAM" id="MobiDB-lite"/>
    </source>
</evidence>
<dbReference type="Proteomes" id="UP000779574">
    <property type="component" value="Unassembled WGS sequence"/>
</dbReference>
<reference evidence="2" key="2">
    <citation type="submission" date="2021-08" db="EMBL/GenBank/DDBJ databases">
        <authorList>
            <person name="Gostincar C."/>
            <person name="Sun X."/>
            <person name="Song Z."/>
            <person name="Gunde-Cimerman N."/>
        </authorList>
    </citation>
    <scope>NUCLEOTIDE SEQUENCE</scope>
    <source>
        <strain evidence="2">EXF-9911</strain>
    </source>
</reference>
<dbReference type="PANTHER" id="PTHR34117">
    <property type="entry name" value="STYLE CELL-CYCLE INHIBITOR 1"/>
    <property type="match status" value="1"/>
</dbReference>
<feature type="compositionally biased region" description="Basic and acidic residues" evidence="1">
    <location>
        <begin position="125"/>
        <end position="135"/>
    </location>
</feature>
<feature type="non-terminal residue" evidence="2">
    <location>
        <position position="334"/>
    </location>
</feature>
<organism evidence="2 3">
    <name type="scientific">Aureobasidium melanogenum</name>
    <name type="common">Aureobasidium pullulans var. melanogenum</name>
    <dbReference type="NCBI Taxonomy" id="46634"/>
    <lineage>
        <taxon>Eukaryota</taxon>
        <taxon>Fungi</taxon>
        <taxon>Dikarya</taxon>
        <taxon>Ascomycota</taxon>
        <taxon>Pezizomycotina</taxon>
        <taxon>Dothideomycetes</taxon>
        <taxon>Dothideomycetidae</taxon>
        <taxon>Dothideales</taxon>
        <taxon>Saccotheciaceae</taxon>
        <taxon>Aureobasidium</taxon>
    </lineage>
</organism>
<feature type="region of interest" description="Disordered" evidence="1">
    <location>
        <begin position="1"/>
        <end position="38"/>
    </location>
</feature>
<feature type="compositionally biased region" description="Basic and acidic residues" evidence="1">
    <location>
        <begin position="224"/>
        <end position="262"/>
    </location>
</feature>
<dbReference type="OrthoDB" id="2139939at2759"/>
<comment type="caution">
    <text evidence="2">The sequence shown here is derived from an EMBL/GenBank/DDBJ whole genome shotgun (WGS) entry which is preliminary data.</text>
</comment>
<feature type="region of interest" description="Disordered" evidence="1">
    <location>
        <begin position="224"/>
        <end position="277"/>
    </location>
</feature>
<sequence length="334" mass="39154">MPDDRYHSSRRRSRSPNHSRRDRDHHHKRRSRSPAPIQLPLNARALVKHDLKQFKRLFGLYLDIQKQIDIDELDETEIKGRWKSFLGKWNRAELAEGWYDPVTKEKADRAASEAKTTRRSPPSREQPEQDYRQHEQQTATSQPAADQEDSEDEYGPSLPTNTGRAGPTVPSVQDLQYRNGRLASIIRRHATQGSQITELAEEDEIARRQDLRFDRKMDRKLQKERLEELNPRAEPGSRERQLEKKREKAVANRAFREEKSPGAEEVGESDLIGGEDGIKAHIQATQRKKSERELRKEEILRAREAEREERLAHHRVKEEKTMEMLKNLARQRYG</sequence>
<proteinExistence type="predicted"/>
<gene>
    <name evidence="2" type="ORF">KCU76_g7689</name>
</gene>
<accession>A0A9P8EHD7</accession>
<dbReference type="AlphaFoldDB" id="A0A9P8EHD7"/>
<feature type="compositionally biased region" description="Basic residues" evidence="1">
    <location>
        <begin position="8"/>
        <end position="32"/>
    </location>
</feature>
<feature type="compositionally biased region" description="Basic and acidic residues" evidence="1">
    <location>
        <begin position="105"/>
        <end position="116"/>
    </location>
</feature>
<evidence type="ECO:0000313" key="3">
    <source>
        <dbReference type="Proteomes" id="UP000779574"/>
    </source>
</evidence>
<protein>
    <submittedName>
        <fullName evidence="2">Uncharacterized protein</fullName>
    </submittedName>
</protein>
<dbReference type="InterPro" id="IPR044688">
    <property type="entry name" value="SCI-1-like"/>
</dbReference>
<feature type="region of interest" description="Disordered" evidence="1">
    <location>
        <begin position="105"/>
        <end position="174"/>
    </location>
</feature>
<dbReference type="EMBL" id="JAHFXF010000281">
    <property type="protein sequence ID" value="KAG9691096.1"/>
    <property type="molecule type" value="Genomic_DNA"/>
</dbReference>
<evidence type="ECO:0000313" key="2">
    <source>
        <dbReference type="EMBL" id="KAG9691096.1"/>
    </source>
</evidence>
<dbReference type="PANTHER" id="PTHR34117:SF1">
    <property type="entry name" value="STYLE CELL-CYCLE INHIBITOR 1"/>
    <property type="match status" value="1"/>
</dbReference>
<reference evidence="2" key="1">
    <citation type="journal article" date="2021" name="J Fungi (Basel)">
        <title>Virulence traits and population genomics of the black yeast Aureobasidium melanogenum.</title>
        <authorList>
            <person name="Cernosa A."/>
            <person name="Sun X."/>
            <person name="Gostincar C."/>
            <person name="Fang C."/>
            <person name="Gunde-Cimerman N."/>
            <person name="Song Z."/>
        </authorList>
    </citation>
    <scope>NUCLEOTIDE SEQUENCE</scope>
    <source>
        <strain evidence="2">EXF-9911</strain>
    </source>
</reference>
<name>A0A9P8EHD7_AURME</name>